<dbReference type="Proteomes" id="UP000887575">
    <property type="component" value="Unassembled WGS sequence"/>
</dbReference>
<accession>A0AAF3FJ20</accession>
<proteinExistence type="predicted"/>
<reference evidence="2" key="1">
    <citation type="submission" date="2024-02" db="UniProtKB">
        <authorList>
            <consortium name="WormBaseParasite"/>
        </authorList>
    </citation>
    <scope>IDENTIFICATION</scope>
</reference>
<protein>
    <submittedName>
        <fullName evidence="2">Uncharacterized protein</fullName>
    </submittedName>
</protein>
<dbReference type="WBParaSite" id="MBELARI_LOCUS6853">
    <property type="protein sequence ID" value="MBELARI_LOCUS6853"/>
    <property type="gene ID" value="MBELARI_LOCUS6853"/>
</dbReference>
<keyword evidence="1" id="KW-1185">Reference proteome</keyword>
<organism evidence="1 2">
    <name type="scientific">Mesorhabditis belari</name>
    <dbReference type="NCBI Taxonomy" id="2138241"/>
    <lineage>
        <taxon>Eukaryota</taxon>
        <taxon>Metazoa</taxon>
        <taxon>Ecdysozoa</taxon>
        <taxon>Nematoda</taxon>
        <taxon>Chromadorea</taxon>
        <taxon>Rhabditida</taxon>
        <taxon>Rhabditina</taxon>
        <taxon>Rhabditomorpha</taxon>
        <taxon>Rhabditoidea</taxon>
        <taxon>Rhabditidae</taxon>
        <taxon>Mesorhabditinae</taxon>
        <taxon>Mesorhabditis</taxon>
    </lineage>
</organism>
<sequence length="116" mass="12759">MCTQNLATLTNSITVGKKSTLGTMSFGYSIDTTTNCLIANWYCYADQFSSTHFDVYATSSATVPVSQWNTCLFTLGMNSTDSTPGYTPFTCSASQTWQFNQTNFDAWSCYDSSNSC</sequence>
<evidence type="ECO:0000313" key="2">
    <source>
        <dbReference type="WBParaSite" id="MBELARI_LOCUS6853"/>
    </source>
</evidence>
<name>A0AAF3FJ20_9BILA</name>
<dbReference type="AlphaFoldDB" id="A0AAF3FJ20"/>
<evidence type="ECO:0000313" key="1">
    <source>
        <dbReference type="Proteomes" id="UP000887575"/>
    </source>
</evidence>